<evidence type="ECO:0000313" key="5">
    <source>
        <dbReference type="Proteomes" id="UP001497525"/>
    </source>
</evidence>
<feature type="domain" description="DRBM" evidence="3">
    <location>
        <begin position="17"/>
        <end position="89"/>
    </location>
</feature>
<feature type="compositionally biased region" description="Polar residues" evidence="2">
    <location>
        <begin position="347"/>
        <end position="365"/>
    </location>
</feature>
<evidence type="ECO:0000256" key="2">
    <source>
        <dbReference type="SAM" id="MobiDB-lite"/>
    </source>
</evidence>
<organism evidence="4 5">
    <name type="scientific">Calicophoron daubneyi</name>
    <name type="common">Rumen fluke</name>
    <name type="synonym">Paramphistomum daubneyi</name>
    <dbReference type="NCBI Taxonomy" id="300641"/>
    <lineage>
        <taxon>Eukaryota</taxon>
        <taxon>Metazoa</taxon>
        <taxon>Spiralia</taxon>
        <taxon>Lophotrochozoa</taxon>
        <taxon>Platyhelminthes</taxon>
        <taxon>Trematoda</taxon>
        <taxon>Digenea</taxon>
        <taxon>Plagiorchiida</taxon>
        <taxon>Pronocephalata</taxon>
        <taxon>Paramphistomoidea</taxon>
        <taxon>Paramphistomidae</taxon>
        <taxon>Calicophoron</taxon>
    </lineage>
</organism>
<dbReference type="PANTHER" id="PTHR46054:SF3">
    <property type="entry name" value="MATERNAL EFFECT PROTEIN STAUFEN"/>
    <property type="match status" value="1"/>
</dbReference>
<dbReference type="GO" id="GO:0032839">
    <property type="term" value="C:dendrite cytoplasm"/>
    <property type="evidence" value="ECO:0007669"/>
    <property type="project" value="GOC"/>
</dbReference>
<dbReference type="GO" id="GO:0008298">
    <property type="term" value="P:intracellular mRNA localization"/>
    <property type="evidence" value="ECO:0007669"/>
    <property type="project" value="TreeGrafter"/>
</dbReference>
<comment type="caution">
    <text evidence="4">The sequence shown here is derived from an EMBL/GenBank/DDBJ whole genome shotgun (WGS) entry which is preliminary data.</text>
</comment>
<dbReference type="Gene3D" id="3.30.160.20">
    <property type="match status" value="2"/>
</dbReference>
<dbReference type="EMBL" id="CAXLJL010000845">
    <property type="protein sequence ID" value="CAL5141316.1"/>
    <property type="molecule type" value="Genomic_DNA"/>
</dbReference>
<dbReference type="GO" id="GO:0043025">
    <property type="term" value="C:neuronal cell body"/>
    <property type="evidence" value="ECO:0007669"/>
    <property type="project" value="TreeGrafter"/>
</dbReference>
<dbReference type="SMART" id="SM00358">
    <property type="entry name" value="DSRM"/>
    <property type="match status" value="2"/>
</dbReference>
<feature type="region of interest" description="Disordered" evidence="2">
    <location>
        <begin position="565"/>
        <end position="586"/>
    </location>
</feature>
<dbReference type="Proteomes" id="UP001497525">
    <property type="component" value="Unassembled WGS sequence"/>
</dbReference>
<keyword evidence="1" id="KW-0694">RNA-binding</keyword>
<evidence type="ECO:0000313" key="4">
    <source>
        <dbReference type="EMBL" id="CAL5141316.1"/>
    </source>
</evidence>
<dbReference type="GO" id="GO:0035418">
    <property type="term" value="P:protein localization to synapse"/>
    <property type="evidence" value="ECO:0007669"/>
    <property type="project" value="TreeGrafter"/>
</dbReference>
<dbReference type="PANTHER" id="PTHR46054">
    <property type="entry name" value="MATERNAL EFFECT PROTEIN STAUFEN"/>
    <property type="match status" value="1"/>
</dbReference>
<dbReference type="GO" id="GO:0007281">
    <property type="term" value="P:germ cell development"/>
    <property type="evidence" value="ECO:0007669"/>
    <property type="project" value="TreeGrafter"/>
</dbReference>
<dbReference type="InterPro" id="IPR014720">
    <property type="entry name" value="dsRBD_dom"/>
</dbReference>
<dbReference type="InterPro" id="IPR051740">
    <property type="entry name" value="DRBM-containing_protein"/>
</dbReference>
<dbReference type="GO" id="GO:0005886">
    <property type="term" value="C:plasma membrane"/>
    <property type="evidence" value="ECO:0007669"/>
    <property type="project" value="TreeGrafter"/>
</dbReference>
<reference evidence="4" key="1">
    <citation type="submission" date="2024-06" db="EMBL/GenBank/DDBJ databases">
        <authorList>
            <person name="Liu X."/>
            <person name="Lenzi L."/>
            <person name="Haldenby T S."/>
            <person name="Uol C."/>
        </authorList>
    </citation>
    <scope>NUCLEOTIDE SEQUENCE</scope>
</reference>
<dbReference type="GO" id="GO:0098964">
    <property type="term" value="P:anterograde dendritic transport of messenger ribonucleoprotein complex"/>
    <property type="evidence" value="ECO:0007669"/>
    <property type="project" value="TreeGrafter"/>
</dbReference>
<gene>
    <name evidence="4" type="ORF">CDAUBV1_LOCUS16568</name>
</gene>
<dbReference type="AlphaFoldDB" id="A0AAV2TYZ4"/>
<dbReference type="GO" id="GO:0003725">
    <property type="term" value="F:double-stranded RNA binding"/>
    <property type="evidence" value="ECO:0007669"/>
    <property type="project" value="TreeGrafter"/>
</dbReference>
<accession>A0AAV2TYZ4</accession>
<dbReference type="Pfam" id="PF00035">
    <property type="entry name" value="dsrm"/>
    <property type="match status" value="2"/>
</dbReference>
<dbReference type="PROSITE" id="PS50137">
    <property type="entry name" value="DS_RBD"/>
    <property type="match status" value="2"/>
</dbReference>
<dbReference type="SUPFAM" id="SSF54768">
    <property type="entry name" value="dsRNA-binding domain-like"/>
    <property type="match status" value="2"/>
</dbReference>
<evidence type="ECO:0000256" key="1">
    <source>
        <dbReference type="PROSITE-ProRule" id="PRU00266"/>
    </source>
</evidence>
<dbReference type="GO" id="GO:0010494">
    <property type="term" value="C:cytoplasmic stress granule"/>
    <property type="evidence" value="ECO:0007669"/>
    <property type="project" value="TreeGrafter"/>
</dbReference>
<sequence length="832" mass="91167">MVSILSSAPIGPIGSCSPAAVLNQKALKRHLKVIWNLFDEYGSPHDRTFCVRLSIVRDKNNMENYDGVGRTIKLAKQMASKAALERSVYLNSSTSNKTVEDGPNLEHERLYALIKGVPNPAGPRAELQQIARIFNTHIKFTRCDNLICAKKSSLAPHSCSSSTAFSSFNNSTGPEVFPRPPFMPPTVPRLLPSSSSTVMYRIVVHFMGRQYVGESITRSGAEQQACSAALEALRRAISVVHTTTNSLSLSTNAATLPENKSVGCAVRLNSSIWRLRVLAALHFERPSFKVYTNTCPSESGSDAFRCQCTLGAWGEVEVSGKSNTAVRERAAELMLSRVLNKAPAESSDFTKPVQSGSRKIQPNRQKSTRSKAEQQFQEDRAKAAYGRHINPIERLEYVRLAKGLAAPSYEVIVDDLSGSVASSRQVPKFTYQVRVGEHCVQGAPGRNKRLAKRLAAEAALEALGFQRPPSPKLRSALRGPVQLAENHCDSLPNTDSKEVPMSSAPHPEYGGWISPKGDEEPSNTAVQDVGGVVNQEESRKSRISFSCVHDVLVIDEPNPVGSFTGRNWRSSRHGKNGVSLSPSAKSGAIGITNWSPALRSRTRGSSSLQSDNLGNVIGKIGHWSDSQEAKSVGRHLPLRRSRSCFELRPLSDDFTRWTQNRASSPTHLDHTSVDIQGDCTPFAQSNLLLLSRLAVFCLKEHGWACTPENHSGPSCTVLDQNVSDAETLLHQLVSLCQRLRIHCQFVDRPPPSDWNRRSIKRADLDGVLDRFHTVLTIGTSPFRISRADGCASITVHATGRTKNEAHSQAAVAAFRRLAEIAKNPQRTHSDDC</sequence>
<dbReference type="GO" id="GO:0003729">
    <property type="term" value="F:mRNA binding"/>
    <property type="evidence" value="ECO:0007669"/>
    <property type="project" value="TreeGrafter"/>
</dbReference>
<evidence type="ECO:0000259" key="3">
    <source>
        <dbReference type="PROSITE" id="PS50137"/>
    </source>
</evidence>
<name>A0AAV2TYZ4_CALDB</name>
<protein>
    <recommendedName>
        <fullName evidence="3">DRBM domain-containing protein</fullName>
    </recommendedName>
</protein>
<feature type="domain" description="DRBM" evidence="3">
    <location>
        <begin position="390"/>
        <end position="465"/>
    </location>
</feature>
<feature type="region of interest" description="Disordered" evidence="2">
    <location>
        <begin position="346"/>
        <end position="378"/>
    </location>
</feature>
<proteinExistence type="predicted"/>